<proteinExistence type="predicted"/>
<dbReference type="EMBL" id="CVRS01000067">
    <property type="protein sequence ID" value="CRL37172.1"/>
    <property type="molecule type" value="Genomic_DNA"/>
</dbReference>
<dbReference type="InterPro" id="IPR037923">
    <property type="entry name" value="HTH-like"/>
</dbReference>
<keyword evidence="7" id="KW-1185">Reference proteome</keyword>
<evidence type="ECO:0000313" key="7">
    <source>
        <dbReference type="Proteomes" id="UP000049828"/>
    </source>
</evidence>
<evidence type="ECO:0000313" key="8">
    <source>
        <dbReference type="Proteomes" id="UP000283492"/>
    </source>
</evidence>
<gene>
    <name evidence="6" type="ORF">DW914_12435</name>
    <name evidence="5" type="ORF">RIL183_03181</name>
</gene>
<dbReference type="InterPro" id="IPR020449">
    <property type="entry name" value="Tscrpt_reg_AraC-type_HTH"/>
</dbReference>
<evidence type="ECO:0000313" key="5">
    <source>
        <dbReference type="EMBL" id="CRL37172.1"/>
    </source>
</evidence>
<reference evidence="7" key="1">
    <citation type="submission" date="2015-05" db="EMBL/GenBank/DDBJ databases">
        <authorList>
            <consortium name="Pathogen Informatics"/>
        </authorList>
    </citation>
    <scope>NUCLEOTIDE SEQUENCE [LARGE SCALE GENOMIC DNA]</scope>
    <source>
        <strain evidence="7">L1-83</strain>
    </source>
</reference>
<evidence type="ECO:0000256" key="2">
    <source>
        <dbReference type="ARBA" id="ARBA00023125"/>
    </source>
</evidence>
<reference evidence="5" key="2">
    <citation type="submission" date="2015-05" db="EMBL/GenBank/DDBJ databases">
        <authorList>
            <person name="Wang D.B."/>
            <person name="Wang M."/>
        </authorList>
    </citation>
    <scope>NUCLEOTIDE SEQUENCE [LARGE SCALE GENOMIC DNA]</scope>
    <source>
        <strain evidence="5">L1-83</strain>
    </source>
</reference>
<dbReference type="Pfam" id="PF12833">
    <property type="entry name" value="HTH_18"/>
    <property type="match status" value="1"/>
</dbReference>
<dbReference type="InterPro" id="IPR003313">
    <property type="entry name" value="AraC-bd"/>
</dbReference>
<evidence type="ECO:0000256" key="1">
    <source>
        <dbReference type="ARBA" id="ARBA00023015"/>
    </source>
</evidence>
<sequence>MPEYKKVGYLTADFKMFHLKDEEMRTFHYHYHDFHKILILLNGDVTYCIEGRSYNLKKNDIVLVHAGEVHKPVIHSDAVYDRIIIYVSPDFLTAYRDSDSDLSLCFQKAFEEKSHVLRVHSFGNSRLGAVTKDLDASLSDSDFAHELHHKLLFLEFLIQLNRAAGHNKIEFIETSASSEKILSILNYLNEHLTESICIDDLSSRFYLSRYYLMHTFKEQTGYSIGSYLSTKRLLLAKELILSGKPITDVCYECGFKNYSTFSRAYKKCFGESPRDLRQSTLIQ</sequence>
<dbReference type="InterPro" id="IPR014710">
    <property type="entry name" value="RmlC-like_jellyroll"/>
</dbReference>
<dbReference type="PANTHER" id="PTHR43280">
    <property type="entry name" value="ARAC-FAMILY TRANSCRIPTIONAL REGULATOR"/>
    <property type="match status" value="1"/>
</dbReference>
<dbReference type="Proteomes" id="UP000049828">
    <property type="component" value="Unassembled WGS sequence"/>
</dbReference>
<dbReference type="PROSITE" id="PS01124">
    <property type="entry name" value="HTH_ARAC_FAMILY_2"/>
    <property type="match status" value="1"/>
</dbReference>
<evidence type="ECO:0000256" key="3">
    <source>
        <dbReference type="ARBA" id="ARBA00023163"/>
    </source>
</evidence>
<dbReference type="STRING" id="360807.ERS852392_03214"/>
<dbReference type="PANTHER" id="PTHR43280:SF34">
    <property type="entry name" value="ARAC-FAMILY TRANSCRIPTIONAL REGULATOR"/>
    <property type="match status" value="1"/>
</dbReference>
<dbReference type="InterPro" id="IPR009057">
    <property type="entry name" value="Homeodomain-like_sf"/>
</dbReference>
<dbReference type="PRINTS" id="PR00032">
    <property type="entry name" value="HTHARAC"/>
</dbReference>
<keyword evidence="2" id="KW-0238">DNA-binding</keyword>
<dbReference type="EMBL" id="QSFX01000023">
    <property type="protein sequence ID" value="RHA86899.1"/>
    <property type="molecule type" value="Genomic_DNA"/>
</dbReference>
<dbReference type="Proteomes" id="UP000283492">
    <property type="component" value="Unassembled WGS sequence"/>
</dbReference>
<keyword evidence="3" id="KW-0804">Transcription</keyword>
<dbReference type="OrthoDB" id="9774814at2"/>
<evidence type="ECO:0000259" key="4">
    <source>
        <dbReference type="PROSITE" id="PS01124"/>
    </source>
</evidence>
<organism evidence="5 7">
    <name type="scientific">Roseburia inulinivorans</name>
    <dbReference type="NCBI Taxonomy" id="360807"/>
    <lineage>
        <taxon>Bacteria</taxon>
        <taxon>Bacillati</taxon>
        <taxon>Bacillota</taxon>
        <taxon>Clostridia</taxon>
        <taxon>Lachnospirales</taxon>
        <taxon>Lachnospiraceae</taxon>
        <taxon>Roseburia</taxon>
    </lineage>
</organism>
<dbReference type="AlphaFoldDB" id="A0A0M6WKX1"/>
<dbReference type="GO" id="GO:0043565">
    <property type="term" value="F:sequence-specific DNA binding"/>
    <property type="evidence" value="ECO:0007669"/>
    <property type="project" value="InterPro"/>
</dbReference>
<dbReference type="GO" id="GO:0003700">
    <property type="term" value="F:DNA-binding transcription factor activity"/>
    <property type="evidence" value="ECO:0007669"/>
    <property type="project" value="InterPro"/>
</dbReference>
<feature type="domain" description="HTH araC/xylS-type" evidence="4">
    <location>
        <begin position="182"/>
        <end position="279"/>
    </location>
</feature>
<dbReference type="SUPFAM" id="SSF46689">
    <property type="entry name" value="Homeodomain-like"/>
    <property type="match status" value="2"/>
</dbReference>
<accession>A0A0M6WKX1</accession>
<dbReference type="Gene3D" id="2.60.120.10">
    <property type="entry name" value="Jelly Rolls"/>
    <property type="match status" value="1"/>
</dbReference>
<reference evidence="6 8" key="3">
    <citation type="submission" date="2018-08" db="EMBL/GenBank/DDBJ databases">
        <title>A genome reference for cultivated species of the human gut microbiota.</title>
        <authorList>
            <person name="Zou Y."/>
            <person name="Xue W."/>
            <person name="Luo G."/>
        </authorList>
    </citation>
    <scope>NUCLEOTIDE SEQUENCE [LARGE SCALE GENOMIC DNA]</scope>
    <source>
        <strain evidence="6 8">AM42-1AC</strain>
    </source>
</reference>
<dbReference type="PROSITE" id="PS00041">
    <property type="entry name" value="HTH_ARAC_FAMILY_1"/>
    <property type="match status" value="1"/>
</dbReference>
<dbReference type="RefSeq" id="WP_055039532.1">
    <property type="nucleotide sequence ID" value="NZ_CABJFX010000023.1"/>
</dbReference>
<name>A0A0M6WKX1_9FIRM</name>
<protein>
    <submittedName>
        <fullName evidence="6">AraC family transcriptional regulator</fullName>
    </submittedName>
    <submittedName>
        <fullName evidence="5">Positive regulator for rhaBAD operon</fullName>
    </submittedName>
</protein>
<dbReference type="InterPro" id="IPR018060">
    <property type="entry name" value="HTH_AraC"/>
</dbReference>
<evidence type="ECO:0000313" key="6">
    <source>
        <dbReference type="EMBL" id="RHA86899.1"/>
    </source>
</evidence>
<dbReference type="InterPro" id="IPR018062">
    <property type="entry name" value="HTH_AraC-typ_CS"/>
</dbReference>
<keyword evidence="1" id="KW-0805">Transcription regulation</keyword>
<dbReference type="Pfam" id="PF02311">
    <property type="entry name" value="AraC_binding"/>
    <property type="match status" value="1"/>
</dbReference>
<dbReference type="SUPFAM" id="SSF51215">
    <property type="entry name" value="Regulatory protein AraC"/>
    <property type="match status" value="1"/>
</dbReference>
<dbReference type="SMART" id="SM00342">
    <property type="entry name" value="HTH_ARAC"/>
    <property type="match status" value="1"/>
</dbReference>
<dbReference type="Gene3D" id="1.10.10.60">
    <property type="entry name" value="Homeodomain-like"/>
    <property type="match status" value="2"/>
</dbReference>